<feature type="compositionally biased region" description="Polar residues" evidence="1">
    <location>
        <begin position="958"/>
        <end position="982"/>
    </location>
</feature>
<feature type="compositionally biased region" description="Polar residues" evidence="1">
    <location>
        <begin position="613"/>
        <end position="630"/>
    </location>
</feature>
<keyword evidence="3" id="KW-1185">Reference proteome</keyword>
<feature type="compositionally biased region" description="Polar residues" evidence="1">
    <location>
        <begin position="1292"/>
        <end position="1307"/>
    </location>
</feature>
<reference evidence="2" key="1">
    <citation type="journal article" date="2023" name="IMA Fungus">
        <title>Comparative genomic study of the Penicillium genus elucidates a diverse pangenome and 15 lateral gene transfer events.</title>
        <authorList>
            <person name="Petersen C."/>
            <person name="Sorensen T."/>
            <person name="Nielsen M.R."/>
            <person name="Sondergaard T.E."/>
            <person name="Sorensen J.L."/>
            <person name="Fitzpatrick D.A."/>
            <person name="Frisvad J.C."/>
            <person name="Nielsen K.L."/>
        </authorList>
    </citation>
    <scope>NUCLEOTIDE SEQUENCE</scope>
    <source>
        <strain evidence="2">IBT 15450</strain>
    </source>
</reference>
<feature type="compositionally biased region" description="Basic and acidic residues" evidence="1">
    <location>
        <begin position="351"/>
        <end position="364"/>
    </location>
</feature>
<proteinExistence type="predicted"/>
<name>A0AAD6N860_PENCN</name>
<feature type="compositionally biased region" description="Basic and acidic residues" evidence="1">
    <location>
        <begin position="54"/>
        <end position="65"/>
    </location>
</feature>
<feature type="region of interest" description="Disordered" evidence="1">
    <location>
        <begin position="837"/>
        <end position="861"/>
    </location>
</feature>
<dbReference type="EMBL" id="JAQJZL010000005">
    <property type="protein sequence ID" value="KAJ6041507.1"/>
    <property type="molecule type" value="Genomic_DNA"/>
</dbReference>
<feature type="region of interest" description="Disordered" evidence="1">
    <location>
        <begin position="33"/>
        <end position="94"/>
    </location>
</feature>
<feature type="compositionally biased region" description="Basic and acidic residues" evidence="1">
    <location>
        <begin position="232"/>
        <end position="251"/>
    </location>
</feature>
<feature type="compositionally biased region" description="Polar residues" evidence="1">
    <location>
        <begin position="1351"/>
        <end position="1392"/>
    </location>
</feature>
<feature type="region of interest" description="Disordered" evidence="1">
    <location>
        <begin position="427"/>
        <end position="630"/>
    </location>
</feature>
<feature type="compositionally biased region" description="Basic and acidic residues" evidence="1">
    <location>
        <begin position="199"/>
        <end position="222"/>
    </location>
</feature>
<feature type="region of interest" description="Disordered" evidence="1">
    <location>
        <begin position="1285"/>
        <end position="1406"/>
    </location>
</feature>
<feature type="region of interest" description="Disordered" evidence="1">
    <location>
        <begin position="1261"/>
        <end position="1280"/>
    </location>
</feature>
<evidence type="ECO:0000256" key="1">
    <source>
        <dbReference type="SAM" id="MobiDB-lite"/>
    </source>
</evidence>
<feature type="region of interest" description="Disordered" evidence="1">
    <location>
        <begin position="179"/>
        <end position="364"/>
    </location>
</feature>
<accession>A0AAD6N860</accession>
<feature type="compositionally biased region" description="Polar residues" evidence="1">
    <location>
        <begin position="443"/>
        <end position="461"/>
    </location>
</feature>
<gene>
    <name evidence="2" type="ORF">N7460_006897</name>
</gene>
<feature type="compositionally biased region" description="Polar residues" evidence="1">
    <location>
        <begin position="1261"/>
        <end position="1278"/>
    </location>
</feature>
<feature type="compositionally biased region" description="Basic and acidic residues" evidence="1">
    <location>
        <begin position="988"/>
        <end position="997"/>
    </location>
</feature>
<evidence type="ECO:0000313" key="2">
    <source>
        <dbReference type="EMBL" id="KAJ6041507.1"/>
    </source>
</evidence>
<feature type="compositionally biased region" description="Basic residues" evidence="1">
    <location>
        <begin position="339"/>
        <end position="350"/>
    </location>
</feature>
<feature type="region of interest" description="Disordered" evidence="1">
    <location>
        <begin position="876"/>
        <end position="936"/>
    </location>
</feature>
<sequence length="1646" mass="181288">MQNQSNKSFTSVNVRLVQVMMFQGFFVRPRKPLEQRSEGVHNVPPRPPPFAGDSDCREENEHGDPGEGASESHAALAEQSRHNRLDNSPTPSVSVATIDENNLRAATTGNISVSNEDVYFSLQEDEVFSGDPTPGSAVDMGTALSSISESKPLSTAVTPRPQHTENIPRITQGQPFIEGQPVAEENTSREVSMSYTDVTHTEETAGQYHRRDEDPIRGDRVRRPTRLPRTQPRGENKGDTRKGDTLRRPLDTARTPYHVQEPDSPTTNEPHFKEPNMLPWTTTPPTSPPNSDGVRPRGEATPQPSPGTLAIEGTPGNAPNTAKDVVMSEAPALPPSHDIKRRRRRERKRGHSEEHRHLAEGARKSLQLEEFRSSLNTRLSTTPDDAKILSQIRGYIGPQRMGQLFQIWQRASMGTHATTEVERIIGPMNSSGSKSVENSSQSGIITNSSMTTQQPTLLSRSNDPESLGMAEPQGPRWKDGDGPRTGDEPLQGPMHTPALPYHIQEPDSPTTNEPRFKEPNMLPWTTTPPTSPPNSVGVRPRGETTPQPSSGTLAIEGAPGYDPNTAGDVVMSEAPALPASRKSNRNLGRSPKGRSTGRVQRHKSNFPRRSDKQYYQAQIPSSSGRTPYPGKQTQYLRNDDFISQVTERIAQDTAVKLSKMWQRWPDGSRRSPFVNDAYNATTRSTGPVGGRLRNLRDNSSERLARQKAMGKRRVVDIPAAGRSNVLRSSSRATSRHVSHLQPEYYLPRSEQRLLPCPGVISDSGKSSSAALVAINPRIGYPNTYDTVVLRDGMMSSHGPEGLRTTIYSYPIQQQAISATRIDSGDPLHVDHATLVRSPASESVDDPTSATVPTGPYRNFGGKKSFQVTQRDVAMLQPPSLVTSRLSAGTSERRRPREDDESEIYETERPREALQLSSSLPRQLDPLEPEEYDPNKRIKQDHADMDIDIGSHIEGHIGPSSTALTTRSPTGHVSRRSNISLTAPTYFDHPSHSREEVSTSKQSEGQYEPCINDTAISRTLPPSTMTCPPSNGKRRATPRTEEAESSSAYASSNFTLANPDIQFNSPKKSHPSEGSSVAAQSQSLATGNTRSNSTHTYTDIEERRYTIDKSTEGGQGSGMVHHLEDTVETQSSVGITSTFPVHESRQDVQIAPSSKSQSPATNHSGINTPDGGKSASMHDTPLDTSIGECQVPTTGLVTNNTKCTQEATPNGRKESNRAQSPHGIRMQSQENLFSDTYETFEPAKSERSTVPEQAEENNFHSLSTAGSSSARDHPSSQALNPLVPQHSHVDRLSGNSEPGSETGDNLSATIPFGAEGNMPYPDAATTPAGSFEPPRVEEAGGNNVLTSRVIDNDTTQRVVGASTSDVGQGESSEPDSTPRGSSLNEEMPQTTEGSCDRSHPSTDSTKLAPHHTTVYLHNDHPQHQNVQVHNTAMEAATRTSDGLDLEPDPPSQVTVEPPEPRIPDQANIGVEARFNRPVSEEQMLDAQLSSDDDHEMEDVPTVSSLAKVAGHKRRPLAERPDSPILQQNTNTPHKKPKFERQYLILDLDWSKEDNVFRVSNYEFLAKNELPNAIESRLAKDFCFYTKTQKFIPTKHVLKELCHSHTMLASKVWMQYLTQQNHKRITQEIHRIERNERRNRRSWEKKLG</sequence>
<feature type="region of interest" description="Disordered" evidence="1">
    <location>
        <begin position="1139"/>
        <end position="1230"/>
    </location>
</feature>
<feature type="region of interest" description="Disordered" evidence="1">
    <location>
        <begin position="949"/>
        <end position="1118"/>
    </location>
</feature>
<comment type="caution">
    <text evidence="2">The sequence shown here is derived from an EMBL/GenBank/DDBJ whole genome shotgun (WGS) entry which is preliminary data.</text>
</comment>
<feature type="compositionally biased region" description="Polar residues" evidence="1">
    <location>
        <begin position="879"/>
        <end position="889"/>
    </location>
</feature>
<reference evidence="2" key="2">
    <citation type="submission" date="2023-01" db="EMBL/GenBank/DDBJ databases">
        <authorList>
            <person name="Petersen C."/>
        </authorList>
    </citation>
    <scope>NUCLEOTIDE SEQUENCE</scope>
    <source>
        <strain evidence="2">IBT 15450</strain>
    </source>
</reference>
<dbReference type="Proteomes" id="UP001219568">
    <property type="component" value="Unassembled WGS sequence"/>
</dbReference>
<protein>
    <submittedName>
        <fullName evidence="2">Uncharacterized protein</fullName>
    </submittedName>
</protein>
<evidence type="ECO:0000313" key="3">
    <source>
        <dbReference type="Proteomes" id="UP001219568"/>
    </source>
</evidence>
<feature type="compositionally biased region" description="Polar residues" evidence="1">
    <location>
        <begin position="1150"/>
        <end position="1166"/>
    </location>
</feature>
<feature type="region of interest" description="Disordered" evidence="1">
    <location>
        <begin position="1505"/>
        <end position="1532"/>
    </location>
</feature>
<organism evidence="2 3">
    <name type="scientific">Penicillium canescens</name>
    <dbReference type="NCBI Taxonomy" id="5083"/>
    <lineage>
        <taxon>Eukaryota</taxon>
        <taxon>Fungi</taxon>
        <taxon>Dikarya</taxon>
        <taxon>Ascomycota</taxon>
        <taxon>Pezizomycotina</taxon>
        <taxon>Eurotiomycetes</taxon>
        <taxon>Eurotiomycetidae</taxon>
        <taxon>Eurotiales</taxon>
        <taxon>Aspergillaceae</taxon>
        <taxon>Penicillium</taxon>
    </lineage>
</organism>
<feature type="region of interest" description="Disordered" evidence="1">
    <location>
        <begin position="1436"/>
        <end position="1463"/>
    </location>
</feature>
<feature type="compositionally biased region" description="Polar residues" evidence="1">
    <location>
        <begin position="1013"/>
        <end position="1028"/>
    </location>
</feature>
<feature type="compositionally biased region" description="Low complexity" evidence="1">
    <location>
        <begin position="430"/>
        <end position="442"/>
    </location>
</feature>
<feature type="compositionally biased region" description="Polar residues" evidence="1">
    <location>
        <begin position="1052"/>
        <end position="1096"/>
    </location>
</feature>
<feature type="compositionally biased region" description="Basic and acidic residues" evidence="1">
    <location>
        <begin position="476"/>
        <end position="487"/>
    </location>
</feature>
<feature type="compositionally biased region" description="Polar residues" evidence="1">
    <location>
        <begin position="1190"/>
        <end position="1207"/>
    </location>
</feature>
<feature type="compositionally biased region" description="Basic and acidic residues" evidence="1">
    <location>
        <begin position="1097"/>
        <end position="1110"/>
    </location>
</feature>
<feature type="compositionally biased region" description="Polar residues" evidence="1">
    <location>
        <begin position="189"/>
        <end position="198"/>
    </location>
</feature>